<keyword evidence="8 20" id="KW-0547">Nucleotide-binding</keyword>
<evidence type="ECO:0000256" key="2">
    <source>
        <dbReference type="ARBA" id="ARBA00005017"/>
    </source>
</evidence>
<sequence length="197" mass="22611">FVPSRTMPKVILVLSGKRKSGKDYVAEVLQRIFGMEVCVLIKLSAPLKKEYANKHDLDHQKLLSSSSYKEKYRKDMIVWGELKRNEDPSYFWKAATRACHKFPVWVITDARRPSDLKVVHDSYGENGLTVTKLVRIEATEHTRSTRGWKFVCGVDDAQSECALDSGFHWDFIIHNNGSKENLLENMQPLITQVSNLL</sequence>
<evidence type="ECO:0000256" key="7">
    <source>
        <dbReference type="ARBA" id="ARBA00022679"/>
    </source>
</evidence>
<dbReference type="GO" id="GO:0005524">
    <property type="term" value="F:ATP binding"/>
    <property type="evidence" value="ECO:0007669"/>
    <property type="project" value="UniProtKB-KW"/>
</dbReference>
<reference evidence="21" key="2">
    <citation type="journal article" date="2008" name="Genome Biol.">
        <title>Improved genome assembly and evidence-based global gene model set for the chordate Ciona intestinalis: new insight into intron and operon populations.</title>
        <authorList>
            <person name="Satou Y."/>
            <person name="Mineta K."/>
            <person name="Ogasawara M."/>
            <person name="Sasakura Y."/>
            <person name="Shoguchi E."/>
            <person name="Ueno K."/>
            <person name="Yamada L."/>
            <person name="Matsumoto J."/>
            <person name="Wasserscheid J."/>
            <person name="Dewar K."/>
            <person name="Wiley G.B."/>
            <person name="Macmil S.L."/>
            <person name="Roe B.A."/>
            <person name="Zeller R.W."/>
            <person name="Hastings K.E."/>
            <person name="Lemaire P."/>
            <person name="Lindquist E."/>
            <person name="Endo T."/>
            <person name="Hotta K."/>
            <person name="Inaba K."/>
        </authorList>
    </citation>
    <scope>NUCLEOTIDE SEQUENCE [LARGE SCALE GENOMIC DNA]</scope>
    <source>
        <strain evidence="21">wild type</strain>
    </source>
</reference>
<dbReference type="EC" id="2.7.4.2" evidence="3"/>
<evidence type="ECO:0000256" key="19">
    <source>
        <dbReference type="ARBA" id="ARBA00057619"/>
    </source>
</evidence>
<evidence type="ECO:0000256" key="13">
    <source>
        <dbReference type="ARBA" id="ARBA00023011"/>
    </source>
</evidence>
<evidence type="ECO:0000256" key="16">
    <source>
        <dbReference type="ARBA" id="ARBA00023221"/>
    </source>
</evidence>
<evidence type="ECO:0000256" key="11">
    <source>
        <dbReference type="ARBA" id="ARBA00022840"/>
    </source>
</evidence>
<reference evidence="21" key="4">
    <citation type="submission" date="2025-09" db="UniProtKB">
        <authorList>
            <consortium name="Ensembl"/>
        </authorList>
    </citation>
    <scope>IDENTIFICATION</scope>
</reference>
<keyword evidence="10" id="KW-0152">Cholesterol biosynthesis</keyword>
<evidence type="ECO:0000313" key="22">
    <source>
        <dbReference type="Proteomes" id="UP000008144"/>
    </source>
</evidence>
<keyword evidence="6" id="KW-0153">Cholesterol metabolism</keyword>
<evidence type="ECO:0000256" key="20">
    <source>
        <dbReference type="PIRSR" id="PIRSR036639-1"/>
    </source>
</evidence>
<keyword evidence="11 20" id="KW-0067">ATP-binding</keyword>
<keyword evidence="22" id="KW-1185">Reference proteome</keyword>
<dbReference type="PANTHER" id="PTHR13101">
    <property type="entry name" value="PHOSPHOMEVALONATE KINASE"/>
    <property type="match status" value="1"/>
</dbReference>
<proteinExistence type="predicted"/>
<dbReference type="SUPFAM" id="SSF52540">
    <property type="entry name" value="P-loop containing nucleoside triphosphate hydrolases"/>
    <property type="match status" value="1"/>
</dbReference>
<name>H2XW59_CIOIN</name>
<dbReference type="GO" id="GO:0004631">
    <property type="term" value="F:phosphomevalonate kinase activity"/>
    <property type="evidence" value="ECO:0000318"/>
    <property type="project" value="GO_Central"/>
</dbReference>
<dbReference type="STRING" id="7719.ENSCINP00000033893"/>
<organism evidence="21 22">
    <name type="scientific">Ciona intestinalis</name>
    <name type="common">Transparent sea squirt</name>
    <name type="synonym">Ascidia intestinalis</name>
    <dbReference type="NCBI Taxonomy" id="7719"/>
    <lineage>
        <taxon>Eukaryota</taxon>
        <taxon>Metazoa</taxon>
        <taxon>Chordata</taxon>
        <taxon>Tunicata</taxon>
        <taxon>Ascidiacea</taxon>
        <taxon>Phlebobranchia</taxon>
        <taxon>Cionidae</taxon>
        <taxon>Ciona</taxon>
    </lineage>
</organism>
<dbReference type="Gene3D" id="3.40.50.300">
    <property type="entry name" value="P-loop containing nucleotide triphosphate hydrolases"/>
    <property type="match status" value="1"/>
</dbReference>
<evidence type="ECO:0000256" key="5">
    <source>
        <dbReference type="ARBA" id="ARBA00022516"/>
    </source>
</evidence>
<dbReference type="GO" id="GO:0019287">
    <property type="term" value="P:isopentenyl diphosphate biosynthetic process, mevalonate pathway"/>
    <property type="evidence" value="ECO:0000318"/>
    <property type="project" value="GO_Central"/>
</dbReference>
<comment type="subcellular location">
    <subcellularLocation>
        <location evidence="1">Cytoplasm</location>
        <location evidence="1">Cytosol</location>
    </subcellularLocation>
</comment>
<evidence type="ECO:0000256" key="6">
    <source>
        <dbReference type="ARBA" id="ARBA00022548"/>
    </source>
</evidence>
<keyword evidence="12" id="KW-0752">Steroid biosynthesis</keyword>
<dbReference type="UniPathway" id="UPA00057">
    <property type="reaction ID" value="UER00099"/>
</dbReference>
<evidence type="ECO:0000256" key="14">
    <source>
        <dbReference type="ARBA" id="ARBA00023098"/>
    </source>
</evidence>
<dbReference type="AlphaFoldDB" id="H2XW59"/>
<dbReference type="PIRSF" id="PIRSF036639">
    <property type="entry name" value="PMK_anim"/>
    <property type="match status" value="1"/>
</dbReference>
<comment type="pathway">
    <text evidence="2">Isoprenoid biosynthesis; isopentenyl diphosphate biosynthesis via mevalonate pathway; isopentenyl diphosphate from (R)-mevalonate: step 2/3.</text>
</comment>
<evidence type="ECO:0000313" key="21">
    <source>
        <dbReference type="Ensembl" id="ENSCINP00000033893.1"/>
    </source>
</evidence>
<dbReference type="GO" id="GO:0006695">
    <property type="term" value="P:cholesterol biosynthetic process"/>
    <property type="evidence" value="ECO:0000318"/>
    <property type="project" value="GO_Central"/>
</dbReference>
<dbReference type="Ensembl" id="ENSCINT00000034672.1">
    <property type="protein sequence ID" value="ENSCINP00000033893.1"/>
    <property type="gene ID" value="ENSCING00000023295.1"/>
</dbReference>
<keyword evidence="4" id="KW-0963">Cytoplasm</keyword>
<comment type="catalytic activity">
    <reaction evidence="18">
        <text>(R)-5-phosphomevalonate + ATP = (R)-5-diphosphomevalonate + ADP</text>
        <dbReference type="Rhea" id="RHEA:16341"/>
        <dbReference type="ChEBI" id="CHEBI:30616"/>
        <dbReference type="ChEBI" id="CHEBI:57557"/>
        <dbReference type="ChEBI" id="CHEBI:58146"/>
        <dbReference type="ChEBI" id="CHEBI:456216"/>
        <dbReference type="EC" id="2.7.4.2"/>
    </reaction>
    <physiologicalReaction direction="left-to-right" evidence="18">
        <dbReference type="Rhea" id="RHEA:16342"/>
    </physiologicalReaction>
    <physiologicalReaction direction="right-to-left" evidence="18">
        <dbReference type="Rhea" id="RHEA:16343"/>
    </physiologicalReaction>
</comment>
<keyword evidence="14" id="KW-0443">Lipid metabolism</keyword>
<evidence type="ECO:0000256" key="1">
    <source>
        <dbReference type="ARBA" id="ARBA00004514"/>
    </source>
</evidence>
<dbReference type="EMBL" id="EAAA01000263">
    <property type="status" value="NOT_ANNOTATED_CDS"/>
    <property type="molecule type" value="Genomic_DNA"/>
</dbReference>
<evidence type="ECO:0000256" key="9">
    <source>
        <dbReference type="ARBA" id="ARBA00022777"/>
    </source>
</evidence>
<dbReference type="GO" id="GO:0005829">
    <property type="term" value="C:cytosol"/>
    <property type="evidence" value="ECO:0007669"/>
    <property type="project" value="UniProtKB-SubCell"/>
</dbReference>
<feature type="binding site" evidence="20">
    <location>
        <position position="175"/>
    </location>
    <ligand>
        <name>substrate</name>
    </ligand>
</feature>
<accession>H2XW59</accession>
<feature type="binding site" evidence="20">
    <location>
        <begin position="17"/>
        <end position="23"/>
    </location>
    <ligand>
        <name>ATP</name>
        <dbReference type="ChEBI" id="CHEBI:30616"/>
    </ligand>
</feature>
<keyword evidence="13" id="KW-0756">Sterol biosynthesis</keyword>
<evidence type="ECO:0000256" key="10">
    <source>
        <dbReference type="ARBA" id="ARBA00022778"/>
    </source>
</evidence>
<evidence type="ECO:0000256" key="3">
    <source>
        <dbReference type="ARBA" id="ARBA00012958"/>
    </source>
</evidence>
<reference evidence="22" key="1">
    <citation type="journal article" date="2002" name="Science">
        <title>The draft genome of Ciona intestinalis: insights into chordate and vertebrate origins.</title>
        <authorList>
            <person name="Dehal P."/>
            <person name="Satou Y."/>
            <person name="Campbell R.K."/>
            <person name="Chapman J."/>
            <person name="Degnan B."/>
            <person name="De Tomaso A."/>
            <person name="Davidson B."/>
            <person name="Di Gregorio A."/>
            <person name="Gelpke M."/>
            <person name="Goodstein D.M."/>
            <person name="Harafuji N."/>
            <person name="Hastings K.E."/>
            <person name="Ho I."/>
            <person name="Hotta K."/>
            <person name="Huang W."/>
            <person name="Kawashima T."/>
            <person name="Lemaire P."/>
            <person name="Martinez D."/>
            <person name="Meinertzhagen I.A."/>
            <person name="Necula S."/>
            <person name="Nonaka M."/>
            <person name="Putnam N."/>
            <person name="Rash S."/>
            <person name="Saiga H."/>
            <person name="Satake M."/>
            <person name="Terry A."/>
            <person name="Yamada L."/>
            <person name="Wang H.G."/>
            <person name="Awazu S."/>
            <person name="Azumi K."/>
            <person name="Boore J."/>
            <person name="Branno M."/>
            <person name="Chin-Bow S."/>
            <person name="DeSantis R."/>
            <person name="Doyle S."/>
            <person name="Francino P."/>
            <person name="Keys D.N."/>
            <person name="Haga S."/>
            <person name="Hayashi H."/>
            <person name="Hino K."/>
            <person name="Imai K.S."/>
            <person name="Inaba K."/>
            <person name="Kano S."/>
            <person name="Kobayashi K."/>
            <person name="Kobayashi M."/>
            <person name="Lee B.I."/>
            <person name="Makabe K.W."/>
            <person name="Manohar C."/>
            <person name="Matassi G."/>
            <person name="Medina M."/>
            <person name="Mochizuki Y."/>
            <person name="Mount S."/>
            <person name="Morishita T."/>
            <person name="Miura S."/>
            <person name="Nakayama A."/>
            <person name="Nishizaka S."/>
            <person name="Nomoto H."/>
            <person name="Ohta F."/>
            <person name="Oishi K."/>
            <person name="Rigoutsos I."/>
            <person name="Sano M."/>
            <person name="Sasaki A."/>
            <person name="Sasakura Y."/>
            <person name="Shoguchi E."/>
            <person name="Shin-i T."/>
            <person name="Spagnuolo A."/>
            <person name="Stainier D."/>
            <person name="Suzuki M.M."/>
            <person name="Tassy O."/>
            <person name="Takatori N."/>
            <person name="Tokuoka M."/>
            <person name="Yagi K."/>
            <person name="Yoshizaki F."/>
            <person name="Wada S."/>
            <person name="Zhang C."/>
            <person name="Hyatt P.D."/>
            <person name="Larimer F."/>
            <person name="Detter C."/>
            <person name="Doggett N."/>
            <person name="Glavina T."/>
            <person name="Hawkins T."/>
            <person name="Richardson P."/>
            <person name="Lucas S."/>
            <person name="Kohara Y."/>
            <person name="Levine M."/>
            <person name="Satoh N."/>
            <person name="Rokhsar D.S."/>
        </authorList>
    </citation>
    <scope>NUCLEOTIDE SEQUENCE [LARGE SCALE GENOMIC DNA]</scope>
</reference>
<protein>
    <recommendedName>
        <fullName evidence="17">Phosphomevalonate kinase</fullName>
        <ecNumber evidence="3">2.7.4.2</ecNumber>
    </recommendedName>
</protein>
<keyword evidence="9" id="KW-0418">Kinase</keyword>
<dbReference type="FunFam" id="3.40.50.300:FF:001026">
    <property type="entry name" value="Phosphomevalonate kinase"/>
    <property type="match status" value="1"/>
</dbReference>
<evidence type="ECO:0000256" key="12">
    <source>
        <dbReference type="ARBA" id="ARBA00022955"/>
    </source>
</evidence>
<dbReference type="PANTHER" id="PTHR13101:SF1">
    <property type="entry name" value="PHOSPHOMEVALONATE KINASE"/>
    <property type="match status" value="1"/>
</dbReference>
<evidence type="ECO:0000256" key="4">
    <source>
        <dbReference type="ARBA" id="ARBA00022490"/>
    </source>
</evidence>
<dbReference type="FunCoup" id="H2XW59">
    <property type="interactions" value="167"/>
</dbReference>
<keyword evidence="7" id="KW-0808">Transferase</keyword>
<dbReference type="OMA" id="YGFFCRA"/>
<keyword evidence="5" id="KW-0444">Lipid biosynthesis</keyword>
<dbReference type="InParanoid" id="H2XW59"/>
<feature type="binding site" evidence="20">
    <location>
        <position position="146"/>
    </location>
    <ligand>
        <name>ATP</name>
        <dbReference type="ChEBI" id="CHEBI:30616"/>
    </ligand>
</feature>
<comment type="function">
    <text evidence="19">Catalyzes the reversible ATP-dependent phosphorylation of mevalonate 5-phosphate to produce mevalonate diphosphate and ADP, a key step in the mevalonic acid mediated biosynthesis of isopentenyl diphosphate and other polyisoprenoid metabolites.</text>
</comment>
<dbReference type="InterPro" id="IPR005919">
    <property type="entry name" value="Pmev_kin_anim"/>
</dbReference>
<dbReference type="GeneTree" id="ENSGT00390000014801"/>
<evidence type="ECO:0000256" key="15">
    <source>
        <dbReference type="ARBA" id="ARBA00023166"/>
    </source>
</evidence>
<keyword evidence="16" id="KW-0753">Steroid metabolism</keyword>
<evidence type="ECO:0000256" key="18">
    <source>
        <dbReference type="ARBA" id="ARBA00051752"/>
    </source>
</evidence>
<reference evidence="21" key="3">
    <citation type="submission" date="2025-08" db="UniProtKB">
        <authorList>
            <consortium name="Ensembl"/>
        </authorList>
    </citation>
    <scope>IDENTIFICATION</scope>
</reference>
<evidence type="ECO:0000256" key="17">
    <source>
        <dbReference type="ARBA" id="ARBA00034549"/>
    </source>
</evidence>
<dbReference type="Pfam" id="PF04275">
    <property type="entry name" value="P-mevalo_kinase"/>
    <property type="match status" value="1"/>
</dbReference>
<evidence type="ECO:0000256" key="8">
    <source>
        <dbReference type="ARBA" id="ARBA00022741"/>
    </source>
</evidence>
<dbReference type="InterPro" id="IPR027417">
    <property type="entry name" value="P-loop_NTPase"/>
</dbReference>
<keyword evidence="15" id="KW-1207">Sterol metabolism</keyword>
<dbReference type="Proteomes" id="UP000008144">
    <property type="component" value="Chromosome 1"/>
</dbReference>
<dbReference type="HOGENOM" id="CLU_092097_0_0_1"/>